<dbReference type="Proteomes" id="UP000001930">
    <property type="component" value="Chromosome II"/>
</dbReference>
<accession>Q2T941</accession>
<name>Q2T941_BURTA</name>
<dbReference type="RefSeq" id="WP_011400793.1">
    <property type="nucleotide sequence ID" value="NZ_CP008786.1"/>
</dbReference>
<evidence type="ECO:0000313" key="2">
    <source>
        <dbReference type="EMBL" id="ABC35444.1"/>
    </source>
</evidence>
<feature type="compositionally biased region" description="Low complexity" evidence="1">
    <location>
        <begin position="24"/>
        <end position="35"/>
    </location>
</feature>
<evidence type="ECO:0008006" key="4">
    <source>
        <dbReference type="Google" id="ProtNLM"/>
    </source>
</evidence>
<proteinExistence type="predicted"/>
<dbReference type="CDD" id="cd21631">
    <property type="entry name" value="RHH_CopG_NikR-like"/>
    <property type="match status" value="1"/>
</dbReference>
<gene>
    <name evidence="2" type="ordered locus">BTH_II0106</name>
</gene>
<keyword evidence="3" id="KW-1185">Reference proteome</keyword>
<sequence>MSFIHDRNATMRAAQTALPASHDASGSTTAAARSTEPASPARKNKVRVLISIDPDLLAAVDALARRKGLSRAGTMSLACADFVGRDRQESA</sequence>
<protein>
    <recommendedName>
        <fullName evidence="4">CopG family transcriptional regulator</fullName>
    </recommendedName>
</protein>
<feature type="region of interest" description="Disordered" evidence="1">
    <location>
        <begin position="1"/>
        <end position="44"/>
    </location>
</feature>
<dbReference type="KEGG" id="bte:BTH_II0106"/>
<evidence type="ECO:0000313" key="3">
    <source>
        <dbReference type="Proteomes" id="UP000001930"/>
    </source>
</evidence>
<dbReference type="AlphaFoldDB" id="Q2T941"/>
<dbReference type="EMBL" id="CP000085">
    <property type="protein sequence ID" value="ABC35444.1"/>
    <property type="molecule type" value="Genomic_DNA"/>
</dbReference>
<reference evidence="2 3" key="1">
    <citation type="journal article" date="2005" name="BMC Genomics">
        <title>Bacterial genome adaptation to niches: divergence of the potential virulence genes in three Burkholderia species of different survival strategies.</title>
        <authorList>
            <person name="Kim H.S."/>
            <person name="Schell M.A."/>
            <person name="Yu Y."/>
            <person name="Ulrich R.L."/>
            <person name="Sarria S.H."/>
            <person name="Nierman W.C."/>
            <person name="DeShazer D."/>
        </authorList>
    </citation>
    <scope>NUCLEOTIDE SEQUENCE [LARGE SCALE GENOMIC DNA]</scope>
    <source>
        <strain evidence="3">ATCC 700388 / DSM 13276 / CCUG 48851 / CIP 106301 / E264</strain>
    </source>
</reference>
<evidence type="ECO:0000256" key="1">
    <source>
        <dbReference type="SAM" id="MobiDB-lite"/>
    </source>
</evidence>
<organism evidence="2 3">
    <name type="scientific">Burkholderia thailandensis (strain ATCC 700388 / DSM 13276 / CCUG 48851 / CIP 106301 / E264)</name>
    <dbReference type="NCBI Taxonomy" id="271848"/>
    <lineage>
        <taxon>Bacteria</taxon>
        <taxon>Pseudomonadati</taxon>
        <taxon>Pseudomonadota</taxon>
        <taxon>Betaproteobacteria</taxon>
        <taxon>Burkholderiales</taxon>
        <taxon>Burkholderiaceae</taxon>
        <taxon>Burkholderia</taxon>
        <taxon>pseudomallei group</taxon>
    </lineage>
</organism>
<dbReference type="GO" id="GO:0006355">
    <property type="term" value="P:regulation of DNA-templated transcription"/>
    <property type="evidence" value="ECO:0007669"/>
    <property type="project" value="InterPro"/>
</dbReference>
<dbReference type="HOGENOM" id="CLU_2448984_0_0_4"/>